<dbReference type="NCBIfam" id="TIGR00840">
    <property type="entry name" value="b_cpa1"/>
    <property type="match status" value="1"/>
</dbReference>
<feature type="domain" description="Cation/H+ exchanger transmembrane" evidence="12">
    <location>
        <begin position="18"/>
        <end position="375"/>
    </location>
</feature>
<evidence type="ECO:0000256" key="7">
    <source>
        <dbReference type="ARBA" id="ARBA00023136"/>
    </source>
</evidence>
<feature type="transmembrane region" description="Helical" evidence="11">
    <location>
        <begin position="55"/>
        <end position="76"/>
    </location>
</feature>
<keyword evidence="4 11" id="KW-1133">Transmembrane helix</keyword>
<keyword evidence="3 9" id="KW-0812">Transmembrane</keyword>
<dbReference type="InterPro" id="IPR018422">
    <property type="entry name" value="Cation/H_exchanger_CPA1"/>
</dbReference>
<keyword evidence="9" id="KW-0050">Antiport</keyword>
<dbReference type="PANTHER" id="PTHR10110">
    <property type="entry name" value="SODIUM/HYDROGEN EXCHANGER"/>
    <property type="match status" value="1"/>
</dbReference>
<keyword evidence="5" id="KW-0915">Sodium</keyword>
<dbReference type="InterPro" id="IPR004709">
    <property type="entry name" value="NaH_exchanger"/>
</dbReference>
<dbReference type="InterPro" id="IPR006153">
    <property type="entry name" value="Cation/H_exchanger_TM"/>
</dbReference>
<dbReference type="Pfam" id="PF00999">
    <property type="entry name" value="Na_H_Exchanger"/>
    <property type="match status" value="1"/>
</dbReference>
<evidence type="ECO:0000313" key="14">
    <source>
        <dbReference type="Proteomes" id="UP000789390"/>
    </source>
</evidence>
<dbReference type="GO" id="GO:0015385">
    <property type="term" value="F:sodium:proton antiporter activity"/>
    <property type="evidence" value="ECO:0007669"/>
    <property type="project" value="InterPro"/>
</dbReference>
<evidence type="ECO:0000256" key="3">
    <source>
        <dbReference type="ARBA" id="ARBA00022692"/>
    </source>
</evidence>
<feature type="transmembrane region" description="Helical" evidence="11">
    <location>
        <begin position="97"/>
        <end position="119"/>
    </location>
</feature>
<dbReference type="GO" id="GO:0051453">
    <property type="term" value="P:regulation of intracellular pH"/>
    <property type="evidence" value="ECO:0007669"/>
    <property type="project" value="TreeGrafter"/>
</dbReference>
<accession>A0A8J2WFG4</accession>
<dbReference type="EMBL" id="CAKKLH010000179">
    <property type="protein sequence ID" value="CAH0105254.1"/>
    <property type="molecule type" value="Genomic_DNA"/>
</dbReference>
<organism evidence="13 14">
    <name type="scientific">Daphnia galeata</name>
    <dbReference type="NCBI Taxonomy" id="27404"/>
    <lineage>
        <taxon>Eukaryota</taxon>
        <taxon>Metazoa</taxon>
        <taxon>Ecdysozoa</taxon>
        <taxon>Arthropoda</taxon>
        <taxon>Crustacea</taxon>
        <taxon>Branchiopoda</taxon>
        <taxon>Diplostraca</taxon>
        <taxon>Cladocera</taxon>
        <taxon>Anomopoda</taxon>
        <taxon>Daphniidae</taxon>
        <taxon>Daphnia</taxon>
    </lineage>
</organism>
<reference evidence="13" key="1">
    <citation type="submission" date="2021-11" db="EMBL/GenBank/DDBJ databases">
        <authorList>
            <person name="Schell T."/>
        </authorList>
    </citation>
    <scope>NUCLEOTIDE SEQUENCE</scope>
    <source>
        <strain evidence="13">M5</strain>
    </source>
</reference>
<evidence type="ECO:0000256" key="11">
    <source>
        <dbReference type="SAM" id="Phobius"/>
    </source>
</evidence>
<feature type="region of interest" description="Disordered" evidence="10">
    <location>
        <begin position="648"/>
        <end position="683"/>
    </location>
</feature>
<dbReference type="AlphaFoldDB" id="A0A8J2WFG4"/>
<evidence type="ECO:0000256" key="10">
    <source>
        <dbReference type="SAM" id="MobiDB-lite"/>
    </source>
</evidence>
<evidence type="ECO:0000256" key="9">
    <source>
        <dbReference type="RuleBase" id="RU003722"/>
    </source>
</evidence>
<gene>
    <name evidence="13" type="ORF">DGAL_LOCUS8274</name>
</gene>
<evidence type="ECO:0000256" key="5">
    <source>
        <dbReference type="ARBA" id="ARBA00023053"/>
    </source>
</evidence>
<dbReference type="GO" id="GO:0098719">
    <property type="term" value="P:sodium ion import across plasma membrane"/>
    <property type="evidence" value="ECO:0007669"/>
    <property type="project" value="TreeGrafter"/>
</dbReference>
<feature type="transmembrane region" description="Helical" evidence="11">
    <location>
        <begin position="286"/>
        <end position="310"/>
    </location>
</feature>
<comment type="subcellular location">
    <subcellularLocation>
        <location evidence="1">Membrane</location>
        <topology evidence="1">Multi-pass membrane protein</topology>
    </subcellularLocation>
</comment>
<evidence type="ECO:0000256" key="4">
    <source>
        <dbReference type="ARBA" id="ARBA00022989"/>
    </source>
</evidence>
<comment type="similarity">
    <text evidence="9">Belongs to the monovalent cation:proton antiporter 1 (CPA1) transporter (TC 2.A.36) family.</text>
</comment>
<evidence type="ECO:0000259" key="12">
    <source>
        <dbReference type="Pfam" id="PF00999"/>
    </source>
</evidence>
<keyword evidence="7 11" id="KW-0472">Membrane</keyword>
<evidence type="ECO:0000313" key="13">
    <source>
        <dbReference type="EMBL" id="CAH0105254.1"/>
    </source>
</evidence>
<feature type="transmembrane region" description="Helical" evidence="11">
    <location>
        <begin position="351"/>
        <end position="374"/>
    </location>
</feature>
<dbReference type="OrthoDB" id="196264at2759"/>
<dbReference type="Proteomes" id="UP000789390">
    <property type="component" value="Unassembled WGS sequence"/>
</dbReference>
<feature type="transmembrane region" description="Helical" evidence="11">
    <location>
        <begin position="162"/>
        <end position="190"/>
    </location>
</feature>
<keyword evidence="2 9" id="KW-0813">Transport</keyword>
<feature type="compositionally biased region" description="Basic and acidic residues" evidence="10">
    <location>
        <begin position="663"/>
        <end position="675"/>
    </location>
</feature>
<dbReference type="GO" id="GO:0015386">
    <property type="term" value="F:potassium:proton antiporter activity"/>
    <property type="evidence" value="ECO:0007669"/>
    <property type="project" value="TreeGrafter"/>
</dbReference>
<comment type="caution">
    <text evidence="13">The sequence shown here is derived from an EMBL/GenBank/DDBJ whole genome shotgun (WGS) entry which is preliminary data.</text>
</comment>
<feature type="transmembrane region" description="Helical" evidence="11">
    <location>
        <begin position="210"/>
        <end position="233"/>
    </location>
</feature>
<dbReference type="GO" id="GO:0005886">
    <property type="term" value="C:plasma membrane"/>
    <property type="evidence" value="ECO:0007669"/>
    <property type="project" value="TreeGrafter"/>
</dbReference>
<protein>
    <recommendedName>
        <fullName evidence="9">Sodium/hydrogen exchanger</fullName>
    </recommendedName>
</protein>
<evidence type="ECO:0000256" key="1">
    <source>
        <dbReference type="ARBA" id="ARBA00004141"/>
    </source>
</evidence>
<evidence type="ECO:0000256" key="2">
    <source>
        <dbReference type="ARBA" id="ARBA00022448"/>
    </source>
</evidence>
<evidence type="ECO:0000256" key="8">
    <source>
        <dbReference type="ARBA" id="ARBA00023201"/>
    </source>
</evidence>
<dbReference type="PANTHER" id="PTHR10110:SF126">
    <property type="entry name" value="NA(+)_H(+) EXCHANGER PROTEIN 7"/>
    <property type="match status" value="1"/>
</dbReference>
<feature type="transmembrane region" description="Helical" evidence="11">
    <location>
        <begin position="253"/>
        <end position="274"/>
    </location>
</feature>
<keyword evidence="8 9" id="KW-0739">Sodium transport</keyword>
<keyword evidence="14" id="KW-1185">Reference proteome</keyword>
<keyword evidence="6 9" id="KW-0406">Ion transport</keyword>
<sequence length="730" mass="81327">MDDWHLIVLAEFKHQAKIQPTRTLRKLSTLSCSRIILEASYSLYDRAFADNSGTVLFYAVVVRISLLGLVTIGWIGNVHTPEGNSVEPLYTLQTTDCLVFSALISAVDPVAVLAIFQEIGINKDLYFLVFGESLLNDAVTVVLYSMMVVFAQMEGNVGGEQYVLGFVSFFTISLGGFGIGILCGLLTALITRTTSEVRVVEPLAVFGMAYFSYMCAELFHFSGIISCIGCGLVQAHYTFSNISQKSYTTVKYFIKMLSSTSDCIIFLFLGMVLVNDVHEWHTGFVFWTLFLCLAVRFLGVFILTTIANRFRLKRINLREQFIMAYGGLRGAVSFSLVEMLLPSVIKPRQMFVTTTLVVILFTVFVQGGTIKLFVRLLDIKKDSKSVQYLINEMNETMFDHLCAGFEGICGQRGNNFLREKIERFDELYLRPIFTLSTEKDPLQRLFEKLTLSEHVANMYDIGRKTGESSSTSLTEIDDLNGDSLATTSSASSVNDVKISPVVIHQQSQFVQRKQQEQRQGKSFVDVVAMLRQSGCAPAEGAQPTHGPTVLKSRSLPLDPDATAQAFRKALRTNSSMNQSKRLHEKRNLMKDDDLPEPSRWMALRRRISTVPDSSPAGERFAETVFSVMNSQLAKPKGRFAQVAGSTLGSVKKASPHQSAKCFTEYERPSTRESSKQSKLGNPSGFIVPLQVITERTGEHSTISLHIQDIENDEEVQAVSRDKNNSTETGL</sequence>
<feature type="transmembrane region" description="Helical" evidence="11">
    <location>
        <begin position="125"/>
        <end position="150"/>
    </location>
</feature>
<dbReference type="Gene3D" id="6.10.140.1330">
    <property type="match status" value="1"/>
</dbReference>
<evidence type="ECO:0000256" key="6">
    <source>
        <dbReference type="ARBA" id="ARBA00023065"/>
    </source>
</evidence>
<proteinExistence type="inferred from homology"/>
<name>A0A8J2WFG4_9CRUS</name>